<accession>A0ABP6P4R7</accession>
<feature type="compositionally biased region" description="Gly residues" evidence="1">
    <location>
        <begin position="133"/>
        <end position="146"/>
    </location>
</feature>
<keyword evidence="3" id="KW-1185">Reference proteome</keyword>
<sequence>MRPSRAARIATCWGRRLRGYCSAEAGGGDGGRGRDSGTFRPAAGAGARVLARMPYIEERVGAVEHDITEIKGDVAAVRTGQAGVELKLDRLAGDAAEPKGGQAEIRECSPGSLPARRVSSRSGATTPWASGRPGDGGPEGGVGGGVRAPVRPSACGARRVSGGDLPVHRSPRP</sequence>
<dbReference type="Proteomes" id="UP001500320">
    <property type="component" value="Unassembled WGS sequence"/>
</dbReference>
<name>A0ABP6P4R7_9ACTN</name>
<feature type="region of interest" description="Disordered" evidence="1">
    <location>
        <begin position="94"/>
        <end position="173"/>
    </location>
</feature>
<dbReference type="EMBL" id="BAAAUT010000076">
    <property type="protein sequence ID" value="GAA3162838.1"/>
    <property type="molecule type" value="Genomic_DNA"/>
</dbReference>
<organism evidence="2 3">
    <name type="scientific">Planomonospora alba</name>
    <dbReference type="NCBI Taxonomy" id="161354"/>
    <lineage>
        <taxon>Bacteria</taxon>
        <taxon>Bacillati</taxon>
        <taxon>Actinomycetota</taxon>
        <taxon>Actinomycetes</taxon>
        <taxon>Streptosporangiales</taxon>
        <taxon>Streptosporangiaceae</taxon>
        <taxon>Planomonospora</taxon>
    </lineage>
</organism>
<gene>
    <name evidence="2" type="ORF">GCM10010466_62270</name>
</gene>
<evidence type="ECO:0000313" key="3">
    <source>
        <dbReference type="Proteomes" id="UP001500320"/>
    </source>
</evidence>
<reference evidence="3" key="1">
    <citation type="journal article" date="2019" name="Int. J. Syst. Evol. Microbiol.">
        <title>The Global Catalogue of Microorganisms (GCM) 10K type strain sequencing project: providing services to taxonomists for standard genome sequencing and annotation.</title>
        <authorList>
            <consortium name="The Broad Institute Genomics Platform"/>
            <consortium name="The Broad Institute Genome Sequencing Center for Infectious Disease"/>
            <person name="Wu L."/>
            <person name="Ma J."/>
        </authorList>
    </citation>
    <scope>NUCLEOTIDE SEQUENCE [LARGE SCALE GENOMIC DNA]</scope>
    <source>
        <strain evidence="3">JCM 9373</strain>
    </source>
</reference>
<comment type="caution">
    <text evidence="2">The sequence shown here is derived from an EMBL/GenBank/DDBJ whole genome shotgun (WGS) entry which is preliminary data.</text>
</comment>
<proteinExistence type="predicted"/>
<evidence type="ECO:0000313" key="2">
    <source>
        <dbReference type="EMBL" id="GAA3162838.1"/>
    </source>
</evidence>
<protein>
    <submittedName>
        <fullName evidence="2">Uncharacterized protein</fullName>
    </submittedName>
</protein>
<evidence type="ECO:0000256" key="1">
    <source>
        <dbReference type="SAM" id="MobiDB-lite"/>
    </source>
</evidence>